<evidence type="ECO:0000313" key="5">
    <source>
        <dbReference type="Proteomes" id="UP001197214"/>
    </source>
</evidence>
<comment type="caution">
    <text evidence="4">The sequence shown here is derived from an EMBL/GenBank/DDBJ whole genome shotgun (WGS) entry which is preliminary data.</text>
</comment>
<dbReference type="EMBL" id="JAHWZX010000016">
    <property type="protein sequence ID" value="MBW4332021.1"/>
    <property type="molecule type" value="Genomic_DNA"/>
</dbReference>
<keyword evidence="2" id="KW-0812">Transmembrane</keyword>
<gene>
    <name evidence="4" type="ORF">KY084_14215</name>
</gene>
<dbReference type="RefSeq" id="WP_219239143.1">
    <property type="nucleotide sequence ID" value="NZ_JAHWZX010000016.1"/>
</dbReference>
<name>A0ABS6XPC6_9SPHN</name>
<dbReference type="NCBIfam" id="TIGR01845">
    <property type="entry name" value="outer_NodT"/>
    <property type="match status" value="1"/>
</dbReference>
<evidence type="ECO:0000256" key="2">
    <source>
        <dbReference type="RuleBase" id="RU362097"/>
    </source>
</evidence>
<dbReference type="PROSITE" id="PS51257">
    <property type="entry name" value="PROKAR_LIPOPROTEIN"/>
    <property type="match status" value="1"/>
</dbReference>
<dbReference type="InterPro" id="IPR003423">
    <property type="entry name" value="OMP_efflux"/>
</dbReference>
<organism evidence="4 5">
    <name type="scientific">Stakelama flava</name>
    <dbReference type="NCBI Taxonomy" id="2860338"/>
    <lineage>
        <taxon>Bacteria</taxon>
        <taxon>Pseudomonadati</taxon>
        <taxon>Pseudomonadota</taxon>
        <taxon>Alphaproteobacteria</taxon>
        <taxon>Sphingomonadales</taxon>
        <taxon>Sphingomonadaceae</taxon>
        <taxon>Stakelama</taxon>
    </lineage>
</organism>
<dbReference type="PANTHER" id="PTHR30203:SF33">
    <property type="entry name" value="BLR4455 PROTEIN"/>
    <property type="match status" value="1"/>
</dbReference>
<keyword evidence="2" id="KW-0472">Membrane</keyword>
<evidence type="ECO:0000256" key="1">
    <source>
        <dbReference type="ARBA" id="ARBA00007613"/>
    </source>
</evidence>
<keyword evidence="2" id="KW-0449">Lipoprotein</keyword>
<evidence type="ECO:0000313" key="4">
    <source>
        <dbReference type="EMBL" id="MBW4332021.1"/>
    </source>
</evidence>
<keyword evidence="3" id="KW-0175">Coiled coil</keyword>
<sequence length="490" mass="51678">MRTALLWKSTLAATIAATLGGCTVGPDFAPPASPSATAYRSAQDGQQPVVAGTPQITQGAGPALRWWTAFGSAELDSLVDRAIAHNASLEASNATLAAAREQLAAARGKQLPQVDANARVEHEQVNLAAFGLEPNPALGLSGNPEFDLYSIGGGVSFDLDPFGGQRRQVEQSAAEAQAQLHRTEAAHLSVAGRVVTQVLTIAALRAQIDTANALLAEDRRNIDLTSKRKEAGEGTLVEVLNAQSQFENDRGDIPQLDQQLAEARHMLATLTGISPAELGATDFDLESLTLPQTIPVAIPSRLVHKRPDILQAEADLHAATAAVGVATARLYPDVTLGGTVSQGALGPEDLLSGSTRGFDLFAGLTAPIFHGGTLKANKRAAADRARAAAATYRQTVLDAFRQVADLLQAVDSDARSVRNQREAVAVAGRSLHLSRRSYEVGNSGILQTLDSERQYQSARSNLVRARSRQFLNIARLYVATAGGWTGAADD</sequence>
<dbReference type="Proteomes" id="UP001197214">
    <property type="component" value="Unassembled WGS sequence"/>
</dbReference>
<dbReference type="PANTHER" id="PTHR30203">
    <property type="entry name" value="OUTER MEMBRANE CATION EFFLUX PROTEIN"/>
    <property type="match status" value="1"/>
</dbReference>
<feature type="coiled-coil region" evidence="3">
    <location>
        <begin position="166"/>
        <end position="221"/>
    </location>
</feature>
<accession>A0ABS6XPC6</accession>
<proteinExistence type="inferred from homology"/>
<comment type="subcellular location">
    <subcellularLocation>
        <location evidence="2">Cell membrane</location>
        <topology evidence="2">Lipid-anchor</topology>
    </subcellularLocation>
</comment>
<reference evidence="4 5" key="1">
    <citation type="submission" date="2021-07" db="EMBL/GenBank/DDBJ databases">
        <title>Stakelama flava sp. nov., a novel endophytic bacterium isolated from branch of Kandelia candel.</title>
        <authorList>
            <person name="Tuo L."/>
        </authorList>
    </citation>
    <scope>NUCLEOTIDE SEQUENCE [LARGE SCALE GENOMIC DNA]</scope>
    <source>
        <strain evidence="4 5">CBK3Z-3</strain>
    </source>
</reference>
<keyword evidence="2" id="KW-1134">Transmembrane beta strand</keyword>
<dbReference type="Pfam" id="PF02321">
    <property type="entry name" value="OEP"/>
    <property type="match status" value="2"/>
</dbReference>
<protein>
    <submittedName>
        <fullName evidence="4">Efflux transporter outer membrane subunit</fullName>
    </submittedName>
</protein>
<keyword evidence="5" id="KW-1185">Reference proteome</keyword>
<keyword evidence="2" id="KW-0564">Palmitate</keyword>
<evidence type="ECO:0000256" key="3">
    <source>
        <dbReference type="SAM" id="Coils"/>
    </source>
</evidence>
<comment type="similarity">
    <text evidence="1 2">Belongs to the outer membrane factor (OMF) (TC 1.B.17) family.</text>
</comment>
<dbReference type="InterPro" id="IPR010131">
    <property type="entry name" value="MdtP/NodT-like"/>
</dbReference>